<gene>
    <name evidence="2" type="ORF">NDU88_001974</name>
</gene>
<accession>A0AAV7NGN7</accession>
<dbReference type="EMBL" id="JANPWB010000012">
    <property type="protein sequence ID" value="KAJ1113732.1"/>
    <property type="molecule type" value="Genomic_DNA"/>
</dbReference>
<feature type="compositionally biased region" description="Basic and acidic residues" evidence="1">
    <location>
        <begin position="145"/>
        <end position="154"/>
    </location>
</feature>
<dbReference type="AlphaFoldDB" id="A0AAV7NGN7"/>
<feature type="region of interest" description="Disordered" evidence="1">
    <location>
        <begin position="1"/>
        <end position="23"/>
    </location>
</feature>
<dbReference type="Proteomes" id="UP001066276">
    <property type="component" value="Chromosome 8"/>
</dbReference>
<organism evidence="2 3">
    <name type="scientific">Pleurodeles waltl</name>
    <name type="common">Iberian ribbed newt</name>
    <dbReference type="NCBI Taxonomy" id="8319"/>
    <lineage>
        <taxon>Eukaryota</taxon>
        <taxon>Metazoa</taxon>
        <taxon>Chordata</taxon>
        <taxon>Craniata</taxon>
        <taxon>Vertebrata</taxon>
        <taxon>Euteleostomi</taxon>
        <taxon>Amphibia</taxon>
        <taxon>Batrachia</taxon>
        <taxon>Caudata</taxon>
        <taxon>Salamandroidea</taxon>
        <taxon>Salamandridae</taxon>
        <taxon>Pleurodelinae</taxon>
        <taxon>Pleurodeles</taxon>
    </lineage>
</organism>
<feature type="compositionally biased region" description="Basic and acidic residues" evidence="1">
    <location>
        <begin position="115"/>
        <end position="138"/>
    </location>
</feature>
<sequence>MVSSNKSELLNKTSSLDRSKMVDPSHSEIFSLYWTWSTRDSGAETVVSVGEAYLGPASGWDSMTGKLFPKDRHALEKKPEGAGHGRKTSESMEMGGITGTAEETRRTGQDCGVDPENKDLLSPEEERQGEKSEERDSQGTEEVEMCDRRVEQSRITRKMLTPATTHREL</sequence>
<feature type="compositionally biased region" description="Polar residues" evidence="1">
    <location>
        <begin position="1"/>
        <end position="14"/>
    </location>
</feature>
<protein>
    <submittedName>
        <fullName evidence="2">Uncharacterized protein</fullName>
    </submittedName>
</protein>
<evidence type="ECO:0000313" key="3">
    <source>
        <dbReference type="Proteomes" id="UP001066276"/>
    </source>
</evidence>
<proteinExistence type="predicted"/>
<feature type="region of interest" description="Disordered" evidence="1">
    <location>
        <begin position="55"/>
        <end position="169"/>
    </location>
</feature>
<comment type="caution">
    <text evidence="2">The sequence shown here is derived from an EMBL/GenBank/DDBJ whole genome shotgun (WGS) entry which is preliminary data.</text>
</comment>
<reference evidence="2" key="1">
    <citation type="journal article" date="2022" name="bioRxiv">
        <title>Sequencing and chromosome-scale assembly of the giantPleurodeles waltlgenome.</title>
        <authorList>
            <person name="Brown T."/>
            <person name="Elewa A."/>
            <person name="Iarovenko S."/>
            <person name="Subramanian E."/>
            <person name="Araus A.J."/>
            <person name="Petzold A."/>
            <person name="Susuki M."/>
            <person name="Suzuki K.-i.T."/>
            <person name="Hayashi T."/>
            <person name="Toyoda A."/>
            <person name="Oliveira C."/>
            <person name="Osipova E."/>
            <person name="Leigh N.D."/>
            <person name="Simon A."/>
            <person name="Yun M.H."/>
        </authorList>
    </citation>
    <scope>NUCLEOTIDE SEQUENCE</scope>
    <source>
        <strain evidence="2">20211129_DDA</strain>
        <tissue evidence="2">Liver</tissue>
    </source>
</reference>
<name>A0AAV7NGN7_PLEWA</name>
<evidence type="ECO:0000256" key="1">
    <source>
        <dbReference type="SAM" id="MobiDB-lite"/>
    </source>
</evidence>
<feature type="compositionally biased region" description="Basic and acidic residues" evidence="1">
    <location>
        <begin position="68"/>
        <end position="90"/>
    </location>
</feature>
<evidence type="ECO:0000313" key="2">
    <source>
        <dbReference type="EMBL" id="KAJ1113732.1"/>
    </source>
</evidence>
<keyword evidence="3" id="KW-1185">Reference proteome</keyword>